<dbReference type="UniPathway" id="UPA00223"/>
<dbReference type="InterPro" id="IPR036969">
    <property type="entry name" value="Citrate_synthase_sf"/>
</dbReference>
<evidence type="ECO:0000256" key="5">
    <source>
        <dbReference type="PIRNR" id="PIRNR001369"/>
    </source>
</evidence>
<dbReference type="PANTHER" id="PTHR11739:SF4">
    <property type="entry name" value="CITRATE SYNTHASE, PEROXISOMAL"/>
    <property type="match status" value="1"/>
</dbReference>
<proteinExistence type="inferred from homology"/>
<feature type="active site" evidence="6">
    <location>
        <position position="309"/>
    </location>
</feature>
<dbReference type="PIRSF" id="PIRSF001369">
    <property type="entry name" value="Citrate_synth"/>
    <property type="match status" value="1"/>
</dbReference>
<evidence type="ECO:0000313" key="8">
    <source>
        <dbReference type="EMBL" id="QOY25760.1"/>
    </source>
</evidence>
<accession>A0A7W4QDN6</accession>
<dbReference type="PANTHER" id="PTHR11739">
    <property type="entry name" value="CITRATE SYNTHASE"/>
    <property type="match status" value="1"/>
</dbReference>
<evidence type="ECO:0000256" key="3">
    <source>
        <dbReference type="ARBA" id="ARBA00022679"/>
    </source>
</evidence>
<dbReference type="Pfam" id="PF00285">
    <property type="entry name" value="Citrate_synt"/>
    <property type="match status" value="1"/>
</dbReference>
<dbReference type="InterPro" id="IPR016142">
    <property type="entry name" value="Citrate_synth-like_lrg_a-sub"/>
</dbReference>
<dbReference type="Gene3D" id="1.10.580.10">
    <property type="entry name" value="Citrate Synthase, domain 1"/>
    <property type="match status" value="1"/>
</dbReference>
<dbReference type="PROSITE" id="PS00480">
    <property type="entry name" value="CITRATE_SYNTHASE"/>
    <property type="match status" value="1"/>
</dbReference>
<gene>
    <name evidence="8" type="primary">citA</name>
    <name evidence="8" type="ORF">BACVE_000689</name>
</gene>
<comment type="catalytic activity">
    <reaction evidence="4">
        <text>oxaloacetate + acetyl-CoA + H2O = citrate + CoA + H(+)</text>
        <dbReference type="Rhea" id="RHEA:16845"/>
        <dbReference type="ChEBI" id="CHEBI:15377"/>
        <dbReference type="ChEBI" id="CHEBI:15378"/>
        <dbReference type="ChEBI" id="CHEBI:16452"/>
        <dbReference type="ChEBI" id="CHEBI:16947"/>
        <dbReference type="ChEBI" id="CHEBI:57287"/>
        <dbReference type="ChEBI" id="CHEBI:57288"/>
        <dbReference type="EC" id="2.3.3.16"/>
    </reaction>
</comment>
<dbReference type="InterPro" id="IPR019810">
    <property type="entry name" value="Citrate_synthase_AS"/>
</dbReference>
<evidence type="ECO:0000256" key="7">
    <source>
        <dbReference type="RuleBase" id="RU003406"/>
    </source>
</evidence>
<dbReference type="InterPro" id="IPR002020">
    <property type="entry name" value="Citrate_synthase"/>
</dbReference>
<dbReference type="GO" id="GO:0005975">
    <property type="term" value="P:carbohydrate metabolic process"/>
    <property type="evidence" value="ECO:0007669"/>
    <property type="project" value="TreeGrafter"/>
</dbReference>
<dbReference type="KEGG" id="bmp:NG74_00977"/>
<evidence type="ECO:0000256" key="6">
    <source>
        <dbReference type="PIRSR" id="PIRSR001369-1"/>
    </source>
</evidence>
<organism evidence="8 9">
    <name type="scientific">Bacillus velezensis</name>
    <dbReference type="NCBI Taxonomy" id="492670"/>
    <lineage>
        <taxon>Bacteria</taxon>
        <taxon>Bacillati</taxon>
        <taxon>Bacillota</taxon>
        <taxon>Bacilli</taxon>
        <taxon>Bacillales</taxon>
        <taxon>Bacillaceae</taxon>
        <taxon>Bacillus</taxon>
        <taxon>Bacillus amyloliquefaciens group</taxon>
    </lineage>
</organism>
<comment type="pathway">
    <text evidence="1">Carbohydrate metabolism; tricarboxylic acid cycle.</text>
</comment>
<dbReference type="InterPro" id="IPR016143">
    <property type="entry name" value="Citrate_synth-like_sm_a-sub"/>
</dbReference>
<keyword evidence="8" id="KW-0012">Acyltransferase</keyword>
<dbReference type="GO" id="GO:0036440">
    <property type="term" value="F:citrate synthase activity"/>
    <property type="evidence" value="ECO:0007669"/>
    <property type="project" value="UniProtKB-EC"/>
</dbReference>
<evidence type="ECO:0000313" key="9">
    <source>
        <dbReference type="Proteomes" id="UP000587477"/>
    </source>
</evidence>
<dbReference type="CDD" id="cd06109">
    <property type="entry name" value="BsCS-I_like"/>
    <property type="match status" value="1"/>
</dbReference>
<sequence length="369" mass="40697">MKLIYRGLKGITCAETAISHIDGEKGHLIYRGYDAKDIALQSSFEEAAYLILNGALPDERQLLAFQEELAAERGLPKHLIGLLETLPDEMDDMAVLRTAVSGLGTDSFTYPPKPEEAIKLIAVTPTIIAYRYRRKQGKEALSPEARYGHVENYLYMLTGRQPSAAQKKALETYMILAMEHGMNASTFSARVTVSTESDLVSAVTAALGTMKGPLHGGAPSGVTKMLKDIGEKENAEAYLTAKLMRGERLMGFGHRVYKTKDPRAEALRIKAEEVAGNDPSLDLALYVEKEAIRLLEQYKPGRKLYTNVEFYAAAVMQAIDVDNDLFTPTFSASRMAGWCAHVLEQSADNMIYRPSAKYTGAFPETAQQL</sequence>
<feature type="active site" evidence="6">
    <location>
        <position position="254"/>
    </location>
</feature>
<reference evidence="9" key="1">
    <citation type="submission" date="2020-10" db="EMBL/GenBank/DDBJ databases">
        <title>Complete genome sequence of Bacillus velezensis NST6.</title>
        <authorList>
            <person name="Choi J."/>
        </authorList>
    </citation>
    <scope>NUCLEOTIDE SEQUENCE [LARGE SCALE GENOMIC DNA]</scope>
    <source>
        <strain evidence="9">NST6</strain>
    </source>
</reference>
<evidence type="ECO:0000256" key="1">
    <source>
        <dbReference type="ARBA" id="ARBA00005163"/>
    </source>
</evidence>
<dbReference type="Proteomes" id="UP000587477">
    <property type="component" value="Chromosome"/>
</dbReference>
<dbReference type="FunFam" id="1.10.230.10:FF:000007">
    <property type="entry name" value="Citrate synthase"/>
    <property type="match status" value="1"/>
</dbReference>
<dbReference type="PRINTS" id="PR00143">
    <property type="entry name" value="CITRTSNTHASE"/>
</dbReference>
<keyword evidence="3 5" id="KW-0808">Transferase</keyword>
<dbReference type="GO" id="GO:0006099">
    <property type="term" value="P:tricarboxylic acid cycle"/>
    <property type="evidence" value="ECO:0007669"/>
    <property type="project" value="UniProtKB-UniPathway"/>
</dbReference>
<evidence type="ECO:0000256" key="2">
    <source>
        <dbReference type="ARBA" id="ARBA00010566"/>
    </source>
</evidence>
<protein>
    <recommendedName>
        <fullName evidence="5">Citrate synthase</fullName>
    </recommendedName>
</protein>
<dbReference type="Gene3D" id="1.10.230.10">
    <property type="entry name" value="Cytochrome P450-Terp, domain 2"/>
    <property type="match status" value="1"/>
</dbReference>
<comment type="similarity">
    <text evidence="2 5 7">Belongs to the citrate synthase family.</text>
</comment>
<dbReference type="InterPro" id="IPR024176">
    <property type="entry name" value="Citrate_synthase_bac-typ"/>
</dbReference>
<name>A0A7W4QDN6_BACVE</name>
<dbReference type="EMBL" id="CP063687">
    <property type="protein sequence ID" value="QOY25760.1"/>
    <property type="molecule type" value="Genomic_DNA"/>
</dbReference>
<dbReference type="AlphaFoldDB" id="A0A7W4QDN6"/>
<dbReference type="GO" id="GO:0005829">
    <property type="term" value="C:cytosol"/>
    <property type="evidence" value="ECO:0007669"/>
    <property type="project" value="TreeGrafter"/>
</dbReference>
<evidence type="ECO:0000256" key="4">
    <source>
        <dbReference type="ARBA" id="ARBA00049288"/>
    </source>
</evidence>
<dbReference type="SUPFAM" id="SSF48256">
    <property type="entry name" value="Citrate synthase"/>
    <property type="match status" value="1"/>
</dbReference>